<dbReference type="EMBL" id="NTXW01000002">
    <property type="protein sequence ID" value="PEQ92514.1"/>
    <property type="molecule type" value="Genomic_DNA"/>
</dbReference>
<dbReference type="Proteomes" id="UP000219869">
    <property type="component" value="Unassembled WGS sequence"/>
</dbReference>
<protein>
    <submittedName>
        <fullName evidence="2">Endopeptidase</fullName>
    </submittedName>
</protein>
<comment type="caution">
    <text evidence="2">The sequence shown here is derived from an EMBL/GenBank/DDBJ whole genome shotgun (WGS) entry which is preliminary data.</text>
</comment>
<dbReference type="Pfam" id="PF14080">
    <property type="entry name" value="DUF4261"/>
    <property type="match status" value="1"/>
</dbReference>
<gene>
    <name evidence="2" type="ORF">CN475_01265</name>
</gene>
<reference evidence="2 3" key="1">
    <citation type="submission" date="2017-09" db="EMBL/GenBank/DDBJ databases">
        <title>Large-scale bioinformatics analysis of Bacillus genomes uncovers conserved roles of natural products in bacterial physiology.</title>
        <authorList>
            <consortium name="Agbiome Team Llc"/>
            <person name="Bleich R.M."/>
            <person name="Kirk G.J."/>
            <person name="Santa Maria K.C."/>
            <person name="Allen S.E."/>
            <person name="Farag S."/>
            <person name="Shank E.A."/>
            <person name="Bowers A."/>
        </authorList>
    </citation>
    <scope>NUCLEOTIDE SEQUENCE [LARGE SCALE GENOMIC DNA]</scope>
    <source>
        <strain evidence="2 3">AFS006334</strain>
    </source>
</reference>
<feature type="domain" description="DUF4261" evidence="1">
    <location>
        <begin position="155"/>
        <end position="237"/>
    </location>
</feature>
<dbReference type="InterPro" id="IPR025357">
    <property type="entry name" value="DUF4261"/>
</dbReference>
<organism evidence="2 3">
    <name type="scientific">Bacillus cereus</name>
    <dbReference type="NCBI Taxonomy" id="1396"/>
    <lineage>
        <taxon>Bacteria</taxon>
        <taxon>Bacillati</taxon>
        <taxon>Bacillota</taxon>
        <taxon>Bacilli</taxon>
        <taxon>Bacillales</taxon>
        <taxon>Bacillaceae</taxon>
        <taxon>Bacillus</taxon>
        <taxon>Bacillus cereus group</taxon>
    </lineage>
</organism>
<sequence length="239" mass="27094">MESQIIIGIPGLWKNRTELVQEVVSKSMGYILAGNIIHHIEKDIAFEIDVYDHDPSLREAFLYASGGRFDEDLLSKLEEHTYTVYIIANVQNMQELKEVIDVGNGLLNAGGLALKIETTGVAYSNDEWQELVENKEIFPIYSHVVTLIGDEDGYYSCGMQAFTLPDVIIQGEIEPEAAGDLLNDFNLYNIVEQPELRDGDTISFTENSPVYRLSYSTDYRYEQEDPFHNPCGLWKLELA</sequence>
<name>A0A9X6UR28_BACCE</name>
<evidence type="ECO:0000259" key="1">
    <source>
        <dbReference type="Pfam" id="PF14080"/>
    </source>
</evidence>
<dbReference type="AlphaFoldDB" id="A0A9X6UR28"/>
<dbReference type="RefSeq" id="WP_098323784.1">
    <property type="nucleotide sequence ID" value="NZ_NTXW01000002.1"/>
</dbReference>
<evidence type="ECO:0000313" key="3">
    <source>
        <dbReference type="Proteomes" id="UP000219869"/>
    </source>
</evidence>
<proteinExistence type="predicted"/>
<accession>A0A9X6UR28</accession>
<evidence type="ECO:0000313" key="2">
    <source>
        <dbReference type="EMBL" id="PEQ92514.1"/>
    </source>
</evidence>